<proteinExistence type="predicted"/>
<feature type="coiled-coil region" evidence="1">
    <location>
        <begin position="178"/>
        <end position="205"/>
    </location>
</feature>
<dbReference type="EMBL" id="MN095771">
    <property type="protein sequence ID" value="QFR55975.1"/>
    <property type="molecule type" value="Genomic_DNA"/>
</dbReference>
<evidence type="ECO:0000313" key="2">
    <source>
        <dbReference type="EMBL" id="QFR55975.1"/>
    </source>
</evidence>
<name>A0A5P8PH49_9CAUD</name>
<dbReference type="Proteomes" id="UP000326777">
    <property type="component" value="Genome"/>
</dbReference>
<evidence type="ECO:0000256" key="1">
    <source>
        <dbReference type="SAM" id="Coils"/>
    </source>
</evidence>
<gene>
    <name evidence="2" type="ORF">CPT_Muldoon_018</name>
</gene>
<accession>A0A5P8PH49</accession>
<keyword evidence="3" id="KW-1185">Reference proteome</keyword>
<protein>
    <submittedName>
        <fullName evidence="2">Putative anti-sigma cofactor</fullName>
    </submittedName>
</protein>
<keyword evidence="1" id="KW-0175">Coiled coil</keyword>
<sequence length="275" mass="31921">MITDTEVWAKIAQIKKSAKKRGKEFNLTFEYVRNLMMQTHCAYSGLPFTNKKGENMSFERWDNQFGYVCGNVIPVMVKYNAFRGDKELETLLIDRHHDRIESSFAMNNSFTELIHQQKKMIAACKASITVRQKKINGATKNMNNAIEKQKRRIASLEGWAEDKRGPALERIAGAEKSIVEHRLAIARINKEIDDFQEQIARALTIIFTLKSNPKIALSRRQAANRLKKYDIIIPRIERLFQASDAERFNLERGLPMDTKLEFWEMLCVKFGIIFK</sequence>
<evidence type="ECO:0000313" key="3">
    <source>
        <dbReference type="Proteomes" id="UP000326777"/>
    </source>
</evidence>
<dbReference type="Gene3D" id="3.30.40.220">
    <property type="match status" value="1"/>
</dbReference>
<reference evidence="3" key="1">
    <citation type="submission" date="2019-06" db="EMBL/GenBank/DDBJ databases">
        <title>Complete genome sequence of Serratia marcescens phage Muldoon.</title>
        <authorList>
            <person name="Campbell S."/>
            <person name="Atkinson C."/>
            <person name="Moreland R."/>
            <person name="Liu M."/>
            <person name="Ramsey J."/>
            <person name="Leavitt J."/>
        </authorList>
    </citation>
    <scope>NUCLEOTIDE SEQUENCE [LARGE SCALE GENOMIC DNA]</scope>
</reference>
<organism evidence="2 3">
    <name type="scientific">Serratia phage Muldoon</name>
    <dbReference type="NCBI Taxonomy" id="2601678"/>
    <lineage>
        <taxon>Viruses</taxon>
        <taxon>Duplodnaviria</taxon>
        <taxon>Heunggongvirae</taxon>
        <taxon>Uroviricota</taxon>
        <taxon>Caudoviricetes</taxon>
        <taxon>Muldoonvirus</taxon>
        <taxon>Muldoonvirus muldoon</taxon>
    </lineage>
</organism>